<comment type="caution">
    <text evidence="1">The sequence shown here is derived from an EMBL/GenBank/DDBJ whole genome shotgun (WGS) entry which is preliminary data.</text>
</comment>
<sequence length="114" mass="12315">MAEKFKVEPEELRGYAGLLERNAQHFLAIREHAETEGSDTSGFTGVLAMLRPVVTGVGKLFGETLEFGNERLTGVAEALKESAGVYEQDDLANSKRIEQVQSIMGDATDLGGRG</sequence>
<organism evidence="1 2">
    <name type="scientific">Saccharopolyspora cebuensis</name>
    <dbReference type="NCBI Taxonomy" id="418759"/>
    <lineage>
        <taxon>Bacteria</taxon>
        <taxon>Bacillati</taxon>
        <taxon>Actinomycetota</taxon>
        <taxon>Actinomycetes</taxon>
        <taxon>Pseudonocardiales</taxon>
        <taxon>Pseudonocardiaceae</taxon>
        <taxon>Saccharopolyspora</taxon>
    </lineage>
</organism>
<evidence type="ECO:0000313" key="1">
    <source>
        <dbReference type="EMBL" id="MEY8038446.1"/>
    </source>
</evidence>
<name>A0ABV4CBF3_9PSEU</name>
<gene>
    <name evidence="1" type="ORF">AB8O55_03485</name>
</gene>
<proteinExistence type="predicted"/>
<evidence type="ECO:0000313" key="2">
    <source>
        <dbReference type="Proteomes" id="UP001564626"/>
    </source>
</evidence>
<reference evidence="1 2" key="1">
    <citation type="submission" date="2024-08" db="EMBL/GenBank/DDBJ databases">
        <title>Genome mining of Saccharopolyspora cebuensis PGLac3 from Nigerian medicinal plant.</title>
        <authorList>
            <person name="Ezeobiora C.E."/>
            <person name="Igbokwe N.H."/>
            <person name="Amin D.H."/>
            <person name="Mendie U.E."/>
        </authorList>
    </citation>
    <scope>NUCLEOTIDE SEQUENCE [LARGE SCALE GENOMIC DNA]</scope>
    <source>
        <strain evidence="1 2">PGLac3</strain>
    </source>
</reference>
<keyword evidence="2" id="KW-1185">Reference proteome</keyword>
<accession>A0ABV4CBF3</accession>
<dbReference type="Pfam" id="PF10824">
    <property type="entry name" value="T7SS_ESX_EspC"/>
    <property type="match status" value="1"/>
</dbReference>
<dbReference type="RefSeq" id="WP_345367964.1">
    <property type="nucleotide sequence ID" value="NZ_BAABII010000020.1"/>
</dbReference>
<dbReference type="InterPro" id="IPR022536">
    <property type="entry name" value="EspC"/>
</dbReference>
<dbReference type="EMBL" id="JBGEHV010000004">
    <property type="protein sequence ID" value="MEY8038446.1"/>
    <property type="molecule type" value="Genomic_DNA"/>
</dbReference>
<protein>
    <submittedName>
        <fullName evidence="1">Type VII secretion target</fullName>
    </submittedName>
</protein>
<dbReference type="Proteomes" id="UP001564626">
    <property type="component" value="Unassembled WGS sequence"/>
</dbReference>